<dbReference type="CDD" id="cd24012">
    <property type="entry name" value="ASKHA_NBD_KDGal-kinase"/>
    <property type="match status" value="1"/>
</dbReference>
<keyword evidence="2" id="KW-1185">Reference proteome</keyword>
<organism evidence="1 2">
    <name type="scientific">Symbiopectobacterium purcellii</name>
    <dbReference type="NCBI Taxonomy" id="2871826"/>
    <lineage>
        <taxon>Bacteria</taxon>
        <taxon>Pseudomonadati</taxon>
        <taxon>Pseudomonadota</taxon>
        <taxon>Gammaproteobacteria</taxon>
        <taxon>Enterobacterales</taxon>
        <taxon>Enterobacteriaceae</taxon>
    </lineage>
</organism>
<dbReference type="EMBL" id="CP081864">
    <property type="protein sequence ID" value="QZN96641.1"/>
    <property type="molecule type" value="Genomic_DNA"/>
</dbReference>
<dbReference type="InterPro" id="IPR042258">
    <property type="entry name" value="DGOK_N"/>
</dbReference>
<dbReference type="Proteomes" id="UP000825886">
    <property type="component" value="Chromosome"/>
</dbReference>
<dbReference type="Gene3D" id="3.30.420.310">
    <property type="entry name" value="2-keto-3-deoxy-galactonokinase, C-terminal domain"/>
    <property type="match status" value="1"/>
</dbReference>
<gene>
    <name evidence="1" type="ORF">K6K13_04180</name>
</gene>
<evidence type="ECO:0000313" key="1">
    <source>
        <dbReference type="EMBL" id="QZN96641.1"/>
    </source>
</evidence>
<reference evidence="1 2" key="1">
    <citation type="submission" date="2021-08" db="EMBL/GenBank/DDBJ databases">
        <title>Culture and genomic analysis of Symbiopectobacterium purcellii sp. nov. gen. nov., isolated from the leafhopper Empoasca decipiens.</title>
        <authorList>
            <person name="Nadal-Jimenez P."/>
            <person name="Siozios S."/>
            <person name="Halliday N."/>
            <person name="Camara M."/>
            <person name="Hurst G.D.D."/>
        </authorList>
    </citation>
    <scope>NUCLEOTIDE SEQUENCE [LARGE SCALE GENOMIC DNA]</scope>
    <source>
        <strain evidence="1 2">SyEd1</strain>
    </source>
</reference>
<evidence type="ECO:0000313" key="2">
    <source>
        <dbReference type="Proteomes" id="UP000825886"/>
    </source>
</evidence>
<dbReference type="Gene3D" id="3.30.420.300">
    <property type="entry name" value="2-keto-3-deoxy-galactonokinase, substrate binding domain"/>
    <property type="match status" value="1"/>
</dbReference>
<dbReference type="InterPro" id="IPR007729">
    <property type="entry name" value="DGOK"/>
</dbReference>
<sequence length="330" mass="35032">MYSVTIDTGTTNTRVFVWQDNRIIAEASQAVGVRDTAITGSKETLTRGVQAAVQAALAQAALPPGAKVTYLSAGMITSNVGLCEIPHVVAPAGINELAAGMVQQIIPEVSDQPIWFVPGIRNNDGAVAPENVEKMDVMRGEEVETIGAIAALDIRGPALIIQPGSHSKFIKVDADNRIEGCVTTIAGELLDVITQRTILASSLKHQFANEVEAKFLLQGAHDCAAVGLARSCFSVRILDMFASLSDNQKANYLLGAVLQTDILAIKNSKALNISSDATLVICGKKILKNAFEILIKDDAFFTGDVVVIDDNQPSLSGLGALEIARVRKII</sequence>
<protein>
    <submittedName>
        <fullName evidence="1">2-dehydro-3-deoxygalactonokinase</fullName>
    </submittedName>
</protein>
<dbReference type="InterPro" id="IPR042257">
    <property type="entry name" value="DGOK_C"/>
</dbReference>
<accession>A0ABX9APA6</accession>
<dbReference type="Pfam" id="PF05035">
    <property type="entry name" value="DGOK"/>
    <property type="match status" value="1"/>
</dbReference>
<proteinExistence type="predicted"/>
<dbReference type="RefSeq" id="WP_222159668.1">
    <property type="nucleotide sequence ID" value="NZ_CP081864.1"/>
</dbReference>
<name>A0ABX9APA6_9ENTR</name>